<comment type="cofactor">
    <cofactor evidence="13">
        <name>[4Fe-4S] cluster</name>
        <dbReference type="ChEBI" id="CHEBI:49883"/>
    </cofactor>
    <text evidence="13">Binds 1 [4Fe-4S] cluster.</text>
</comment>
<dbReference type="InterPro" id="IPR003651">
    <property type="entry name" value="Endonuclease3_FeS-loop_motif"/>
</dbReference>
<sequence length="538" mass="59916">MDEPEQANTLQSLALKTLNSDRKHPVYYHTFSSGVDELQASLLKHYDAEQRVLPWRVPSGSKADHRSTDEQFNSQRAYEVWISEVFRQQHLNNESSSLTPVSIQIMLQQTKVDTVIAYYEKWMAKWPTLVDLAKATLEEVNQVWTGLGYYSRARRILEAAQLVTEKFNGELPRTAEELEKEIPGVGPYTAGAIASIAYNQPSPLVDGNVIRVLSRLRAISADPKSKPAVDLHWSLARTILSKSRPGHFNQALMDLGATICTPTSPSCTACPISDHCLALAELKAHKVAAASKFSGNGAAETWELEADAACEICLPFEDIEDFNPSRYPLKIKKKAARQEERVTCVLEHRPADGGESKYLVVQNPKKGMLANLWDFPSHPLPESSPKEQHPDTITALLASYTTSTPYTSQKSIGLVMHKFSHVHWSMNVYHWVIATDEIPELDTSKSNVAWWTKTEVASDASAVPKTLRKVWDAVCGVKKGKRKADDEEEDSDDGDEGEDAETKTPKKKAKKTSVKSKTPSNQKSITSFFKKPPAQDAK</sequence>
<accession>A0A507BZM5</accession>
<dbReference type="Proteomes" id="UP000319731">
    <property type="component" value="Unassembled WGS sequence"/>
</dbReference>
<evidence type="ECO:0000256" key="4">
    <source>
        <dbReference type="ARBA" id="ARBA00022023"/>
    </source>
</evidence>
<keyword evidence="5" id="KW-0004">4Fe-4S</keyword>
<dbReference type="GeneID" id="42006626"/>
<dbReference type="PANTHER" id="PTHR42944">
    <property type="entry name" value="ADENINE DNA GLYCOSYLASE"/>
    <property type="match status" value="1"/>
</dbReference>
<dbReference type="InterPro" id="IPR044298">
    <property type="entry name" value="MIG/MutY"/>
</dbReference>
<dbReference type="InterPro" id="IPR023170">
    <property type="entry name" value="HhH_base_excis_C"/>
</dbReference>
<comment type="caution">
    <text evidence="16">The sequence shown here is derived from an EMBL/GenBank/DDBJ whole genome shotgun (WGS) entry which is preliminary data.</text>
</comment>
<dbReference type="PROSITE" id="PS01155">
    <property type="entry name" value="ENDONUCLEASE_III_2"/>
    <property type="match status" value="1"/>
</dbReference>
<name>A0A507BZM5_9FUNG</name>
<evidence type="ECO:0000256" key="12">
    <source>
        <dbReference type="ARBA" id="ARBA00023295"/>
    </source>
</evidence>
<keyword evidence="6" id="KW-0479">Metal-binding</keyword>
<evidence type="ECO:0000313" key="17">
    <source>
        <dbReference type="Proteomes" id="UP000319731"/>
    </source>
</evidence>
<dbReference type="GO" id="GO:0006285">
    <property type="term" value="P:base-excision repair, AP site formation"/>
    <property type="evidence" value="ECO:0007669"/>
    <property type="project" value="UniProtKB-ARBA"/>
</dbReference>
<keyword evidence="10" id="KW-0411">Iron-sulfur</keyword>
<dbReference type="GO" id="GO:0032357">
    <property type="term" value="F:oxidized purine DNA binding"/>
    <property type="evidence" value="ECO:0007669"/>
    <property type="project" value="TreeGrafter"/>
</dbReference>
<feature type="compositionally biased region" description="Basic residues" evidence="14">
    <location>
        <begin position="505"/>
        <end position="514"/>
    </location>
</feature>
<comment type="function">
    <text evidence="13">Adenine glycosylase active on G-A mispairs.</text>
</comment>
<dbReference type="InterPro" id="IPR011257">
    <property type="entry name" value="DNA_glycosylase"/>
</dbReference>
<dbReference type="GO" id="GO:0006298">
    <property type="term" value="P:mismatch repair"/>
    <property type="evidence" value="ECO:0007669"/>
    <property type="project" value="TreeGrafter"/>
</dbReference>
<evidence type="ECO:0000256" key="5">
    <source>
        <dbReference type="ARBA" id="ARBA00022485"/>
    </source>
</evidence>
<dbReference type="Pfam" id="PF14815">
    <property type="entry name" value="NUDIX_4"/>
    <property type="match status" value="1"/>
</dbReference>
<proteinExistence type="inferred from homology"/>
<dbReference type="Pfam" id="PF00730">
    <property type="entry name" value="HhH-GPD"/>
    <property type="match status" value="1"/>
</dbReference>
<reference evidence="16 17" key="1">
    <citation type="journal article" date="2019" name="Sci. Rep.">
        <title>Comparative genomics of chytrid fungi reveal insights into the obligate biotrophic and pathogenic lifestyle of Synchytrium endobioticum.</title>
        <authorList>
            <person name="van de Vossenberg B.T.L.H."/>
            <person name="Warris S."/>
            <person name="Nguyen H.D.T."/>
            <person name="van Gent-Pelzer M.P.E."/>
            <person name="Joly D.L."/>
            <person name="van de Geest H.C."/>
            <person name="Bonants P.J.M."/>
            <person name="Smith D.S."/>
            <person name="Levesque C.A."/>
            <person name="van der Lee T.A.J."/>
        </authorList>
    </citation>
    <scope>NUCLEOTIDE SEQUENCE [LARGE SCALE GENOMIC DNA]</scope>
    <source>
        <strain evidence="16 17">JEL517</strain>
    </source>
</reference>
<evidence type="ECO:0000256" key="10">
    <source>
        <dbReference type="ARBA" id="ARBA00023014"/>
    </source>
</evidence>
<dbReference type="Pfam" id="PF00633">
    <property type="entry name" value="HHH"/>
    <property type="match status" value="1"/>
</dbReference>
<dbReference type="SMART" id="SM00478">
    <property type="entry name" value="ENDO3c"/>
    <property type="match status" value="1"/>
</dbReference>
<evidence type="ECO:0000256" key="7">
    <source>
        <dbReference type="ARBA" id="ARBA00022763"/>
    </source>
</evidence>
<comment type="catalytic activity">
    <reaction evidence="1 13">
        <text>Hydrolyzes free adenine bases from 7,8-dihydro-8-oxoguanine:adenine mismatched double-stranded DNA, leaving an apurinic site.</text>
        <dbReference type="EC" id="3.2.2.31"/>
    </reaction>
</comment>
<dbReference type="PANTHER" id="PTHR42944:SF1">
    <property type="entry name" value="ADENINE DNA GLYCOSYLASE"/>
    <property type="match status" value="1"/>
</dbReference>
<dbReference type="OrthoDB" id="10248838at2759"/>
<evidence type="ECO:0000259" key="15">
    <source>
        <dbReference type="SMART" id="SM00478"/>
    </source>
</evidence>
<dbReference type="FunFam" id="1.10.340.30:FF:000002">
    <property type="entry name" value="Adenine DNA glycosylase"/>
    <property type="match status" value="1"/>
</dbReference>
<evidence type="ECO:0000313" key="16">
    <source>
        <dbReference type="EMBL" id="TPX31196.1"/>
    </source>
</evidence>
<dbReference type="Gene3D" id="1.10.1670.10">
    <property type="entry name" value="Helix-hairpin-Helix base-excision DNA repair enzymes (C-terminal)"/>
    <property type="match status" value="1"/>
</dbReference>
<evidence type="ECO:0000256" key="8">
    <source>
        <dbReference type="ARBA" id="ARBA00022801"/>
    </source>
</evidence>
<protein>
    <recommendedName>
        <fullName evidence="4 13">Adenine DNA glycosylase</fullName>
        <ecNumber evidence="3 13">3.2.2.31</ecNumber>
    </recommendedName>
</protein>
<organism evidence="16 17">
    <name type="scientific">Synchytrium microbalum</name>
    <dbReference type="NCBI Taxonomy" id="1806994"/>
    <lineage>
        <taxon>Eukaryota</taxon>
        <taxon>Fungi</taxon>
        <taxon>Fungi incertae sedis</taxon>
        <taxon>Chytridiomycota</taxon>
        <taxon>Chytridiomycota incertae sedis</taxon>
        <taxon>Chytridiomycetes</taxon>
        <taxon>Synchytriales</taxon>
        <taxon>Synchytriaceae</taxon>
        <taxon>Synchytrium</taxon>
    </lineage>
</organism>
<dbReference type="EC" id="3.2.2.31" evidence="3 13"/>
<dbReference type="SMART" id="SM00525">
    <property type="entry name" value="FES"/>
    <property type="match status" value="1"/>
</dbReference>
<keyword evidence="7 13" id="KW-0227">DNA damage</keyword>
<dbReference type="STRING" id="1806994.A0A507BZM5"/>
<dbReference type="RefSeq" id="XP_031022688.1">
    <property type="nucleotide sequence ID" value="XM_031171329.1"/>
</dbReference>
<dbReference type="CDD" id="cd03431">
    <property type="entry name" value="NUDIX_DNA_Glycosylase_C-MutY"/>
    <property type="match status" value="1"/>
</dbReference>
<keyword evidence="17" id="KW-1185">Reference proteome</keyword>
<keyword evidence="8" id="KW-0378">Hydrolase</keyword>
<dbReference type="GO" id="GO:0035485">
    <property type="term" value="F:adenine/guanine mispair binding"/>
    <property type="evidence" value="ECO:0007669"/>
    <property type="project" value="TreeGrafter"/>
</dbReference>
<dbReference type="GO" id="GO:0051539">
    <property type="term" value="F:4 iron, 4 sulfur cluster binding"/>
    <property type="evidence" value="ECO:0007669"/>
    <property type="project" value="UniProtKB-UniRule"/>
</dbReference>
<dbReference type="SUPFAM" id="SSF55811">
    <property type="entry name" value="Nudix"/>
    <property type="match status" value="1"/>
</dbReference>
<feature type="region of interest" description="Disordered" evidence="14">
    <location>
        <begin position="478"/>
        <end position="538"/>
    </location>
</feature>
<feature type="compositionally biased region" description="Acidic residues" evidence="14">
    <location>
        <begin position="486"/>
        <end position="499"/>
    </location>
</feature>
<dbReference type="FunFam" id="1.10.1670.10:FF:000002">
    <property type="entry name" value="Adenine DNA glycosylase"/>
    <property type="match status" value="1"/>
</dbReference>
<evidence type="ECO:0000256" key="11">
    <source>
        <dbReference type="ARBA" id="ARBA00023204"/>
    </source>
</evidence>
<dbReference type="CDD" id="cd00056">
    <property type="entry name" value="ENDO3c"/>
    <property type="match status" value="1"/>
</dbReference>
<dbReference type="InterPro" id="IPR029119">
    <property type="entry name" value="MutY_C"/>
</dbReference>
<dbReference type="GO" id="GO:0046872">
    <property type="term" value="F:metal ion binding"/>
    <property type="evidence" value="ECO:0007669"/>
    <property type="project" value="UniProtKB-UniRule"/>
</dbReference>
<dbReference type="InterPro" id="IPR004036">
    <property type="entry name" value="Endonuclease-III-like_CS2"/>
</dbReference>
<evidence type="ECO:0000256" key="6">
    <source>
        <dbReference type="ARBA" id="ARBA00022723"/>
    </source>
</evidence>
<keyword evidence="11" id="KW-0234">DNA repair</keyword>
<evidence type="ECO:0000256" key="3">
    <source>
        <dbReference type="ARBA" id="ARBA00012045"/>
    </source>
</evidence>
<evidence type="ECO:0000256" key="1">
    <source>
        <dbReference type="ARBA" id="ARBA00000843"/>
    </source>
</evidence>
<dbReference type="InterPro" id="IPR000445">
    <property type="entry name" value="HhH_motif"/>
</dbReference>
<dbReference type="GO" id="GO:0034039">
    <property type="term" value="F:8-oxo-7,8-dihydroguanine DNA N-glycosylase activity"/>
    <property type="evidence" value="ECO:0007669"/>
    <property type="project" value="TreeGrafter"/>
</dbReference>
<dbReference type="Gene3D" id="3.90.79.10">
    <property type="entry name" value="Nucleoside Triphosphate Pyrophosphohydrolase"/>
    <property type="match status" value="1"/>
</dbReference>
<evidence type="ECO:0000256" key="14">
    <source>
        <dbReference type="SAM" id="MobiDB-lite"/>
    </source>
</evidence>
<dbReference type="InterPro" id="IPR003265">
    <property type="entry name" value="HhH-GPD_domain"/>
</dbReference>
<dbReference type="Gene3D" id="1.10.340.30">
    <property type="entry name" value="Hypothetical protein, domain 2"/>
    <property type="match status" value="1"/>
</dbReference>
<dbReference type="AlphaFoldDB" id="A0A507BZM5"/>
<dbReference type="InterPro" id="IPR015797">
    <property type="entry name" value="NUDIX_hydrolase-like_dom_sf"/>
</dbReference>
<gene>
    <name evidence="16" type="ORF">SmJEL517_g05403</name>
</gene>
<dbReference type="GO" id="GO:0005634">
    <property type="term" value="C:nucleus"/>
    <property type="evidence" value="ECO:0007669"/>
    <property type="project" value="TreeGrafter"/>
</dbReference>
<dbReference type="GO" id="GO:0000701">
    <property type="term" value="F:purine-specific mismatch base pair DNA N-glycosylase activity"/>
    <property type="evidence" value="ECO:0007669"/>
    <property type="project" value="UniProtKB-EC"/>
</dbReference>
<evidence type="ECO:0000256" key="9">
    <source>
        <dbReference type="ARBA" id="ARBA00023004"/>
    </source>
</evidence>
<evidence type="ECO:0000256" key="13">
    <source>
        <dbReference type="RuleBase" id="RU365096"/>
    </source>
</evidence>
<dbReference type="SUPFAM" id="SSF48150">
    <property type="entry name" value="DNA-glycosylase"/>
    <property type="match status" value="1"/>
</dbReference>
<comment type="similarity">
    <text evidence="2 13">Belongs to the Nth/MutY family.</text>
</comment>
<evidence type="ECO:0000256" key="2">
    <source>
        <dbReference type="ARBA" id="ARBA00008343"/>
    </source>
</evidence>
<keyword evidence="9 13" id="KW-0408">Iron</keyword>
<feature type="domain" description="HhH-GPD" evidence="15">
    <location>
        <begin position="106"/>
        <end position="258"/>
    </location>
</feature>
<keyword evidence="12 13" id="KW-0326">Glycosidase</keyword>
<dbReference type="EMBL" id="QEAO01000049">
    <property type="protein sequence ID" value="TPX31196.1"/>
    <property type="molecule type" value="Genomic_DNA"/>
</dbReference>